<evidence type="ECO:0008006" key="2">
    <source>
        <dbReference type="Google" id="ProtNLM"/>
    </source>
</evidence>
<comment type="caution">
    <text evidence="1">The sequence shown here is derived from an EMBL/GenBank/DDBJ whole genome shotgun (WGS) entry which is preliminary data.</text>
</comment>
<dbReference type="AlphaFoldDB" id="A0ABD5LQN0"/>
<protein>
    <recommendedName>
        <fullName evidence="2">Phage protein</fullName>
    </recommendedName>
</protein>
<name>A0ABD5LQN0_PROMI</name>
<accession>A0ABD5LQN0</accession>
<proteinExistence type="predicted"/>
<sequence>MLILIKRFKDTKEQGFEVGKSYVQDDIVKEIEKLTKKQQQYELIISEGEQNIRRWTVSQGKAANIAKERAKQTDELSRAELIYQRQAKGIVDANQQLAKSLELGSDAAVKKEQAIKELEKALIADGFVKDSELFKQKYKS</sequence>
<dbReference type="EMBL" id="JADQCH020000001">
    <property type="protein sequence ID" value="MEY2343650.1"/>
    <property type="molecule type" value="Genomic_DNA"/>
</dbReference>
<organism evidence="1">
    <name type="scientific">Proteus mirabilis</name>
    <dbReference type="NCBI Taxonomy" id="584"/>
    <lineage>
        <taxon>Bacteria</taxon>
        <taxon>Pseudomonadati</taxon>
        <taxon>Pseudomonadota</taxon>
        <taxon>Gammaproteobacteria</taxon>
        <taxon>Enterobacterales</taxon>
        <taxon>Morganellaceae</taxon>
        <taxon>Proteus</taxon>
    </lineage>
</organism>
<evidence type="ECO:0000313" key="1">
    <source>
        <dbReference type="EMBL" id="MEY2343650.1"/>
    </source>
</evidence>
<reference evidence="1" key="1">
    <citation type="submission" date="2021-05" db="EMBL/GenBank/DDBJ databases">
        <title>First report of NDM-5 and VEB-6 producing Proteus mirabilis isolated from blood of a sepsis patient in Kolkata, India.</title>
        <authorList>
            <person name="Halder G."/>
            <person name="Chaudhuri B."/>
            <person name="Dutta S."/>
        </authorList>
    </citation>
    <scope>NUCLEOTIDE SEQUENCE [LARGE SCALE GENOMIC DNA]</scope>
    <source>
        <strain evidence="1">7049</strain>
    </source>
</reference>
<gene>
    <name evidence="1" type="ORF">I3679_002755</name>
</gene>